<dbReference type="EMBL" id="JACJJL010000017">
    <property type="protein sequence ID" value="MBM6662208.1"/>
    <property type="molecule type" value="Genomic_DNA"/>
</dbReference>
<dbReference type="PROSITE" id="PS51123">
    <property type="entry name" value="OMPA_2"/>
    <property type="match status" value="1"/>
</dbReference>
<dbReference type="InterPro" id="IPR036737">
    <property type="entry name" value="OmpA-like_sf"/>
</dbReference>
<dbReference type="RefSeq" id="WP_205110436.1">
    <property type="nucleotide sequence ID" value="NZ_JACJJL010000017.1"/>
</dbReference>
<evidence type="ECO:0000256" key="2">
    <source>
        <dbReference type="SAM" id="MobiDB-lite"/>
    </source>
</evidence>
<gene>
    <name evidence="5" type="ORF">H6B30_10675</name>
</gene>
<protein>
    <submittedName>
        <fullName evidence="5">OmpA family protein</fullName>
    </submittedName>
</protein>
<dbReference type="InterPro" id="IPR050330">
    <property type="entry name" value="Bact_OuterMem_StrucFunc"/>
</dbReference>
<feature type="chain" id="PRO_5037168148" evidence="3">
    <location>
        <begin position="21"/>
        <end position="368"/>
    </location>
</feature>
<dbReference type="AlphaFoldDB" id="A0A938WQE9"/>
<feature type="domain" description="OmpA-like" evidence="4">
    <location>
        <begin position="257"/>
        <end position="368"/>
    </location>
</feature>
<keyword evidence="6" id="KW-1185">Reference proteome</keyword>
<dbReference type="Gene3D" id="3.30.1330.60">
    <property type="entry name" value="OmpA-like domain"/>
    <property type="match status" value="1"/>
</dbReference>
<dbReference type="PANTHER" id="PTHR30329:SF21">
    <property type="entry name" value="LIPOPROTEIN YIAD-RELATED"/>
    <property type="match status" value="1"/>
</dbReference>
<evidence type="ECO:0000256" key="3">
    <source>
        <dbReference type="SAM" id="SignalP"/>
    </source>
</evidence>
<evidence type="ECO:0000313" key="6">
    <source>
        <dbReference type="Proteomes" id="UP000764045"/>
    </source>
</evidence>
<comment type="caution">
    <text evidence="5">The sequence shown here is derived from an EMBL/GenBank/DDBJ whole genome shotgun (WGS) entry which is preliminary data.</text>
</comment>
<dbReference type="GO" id="GO:0016020">
    <property type="term" value="C:membrane"/>
    <property type="evidence" value="ECO:0007669"/>
    <property type="project" value="UniProtKB-UniRule"/>
</dbReference>
<accession>A0A938WQE9</accession>
<sequence length="368" mass="39059">MKKRHFLALAAIAAGLPAAAQQDAADDVEFCPHAYIQAHGGAQYTLGEAPFGDLVSPTAQLGVGYRFLPWMGARLAVGAWQSKGGFNGYTADGPSRNVTYSYNYVAPALDVVFDLTSAIGGFNPSRLVSVTAFVGGGVNIGFGNDEAGDIARRGYRLAYLWDGTKVLPVGRAGLGVDFRLSDAVSLGIEGNANITSDEYNSKDAAQPDWYFNVMAGIKVNLGKTHRKRVAEAPVRQPEPVEQPAPPVSEAEPAPAPKPEAPATMRRDVFFLINSARISDAEGAKLAELAAFLKANPKLKVKVTGYADADTGTDAINDRLSRQRAEAVAKALTGVHGIEASRIEVNSKGARVQPFAENDKNRVTICVAE</sequence>
<dbReference type="SUPFAM" id="SSF103088">
    <property type="entry name" value="OmpA-like"/>
    <property type="match status" value="1"/>
</dbReference>
<evidence type="ECO:0000259" key="4">
    <source>
        <dbReference type="PROSITE" id="PS51123"/>
    </source>
</evidence>
<reference evidence="5 6" key="1">
    <citation type="journal article" date="2021" name="Sci. Rep.">
        <title>The distribution of antibiotic resistance genes in chicken gut microbiota commensals.</title>
        <authorList>
            <person name="Juricova H."/>
            <person name="Matiasovicova J."/>
            <person name="Kubasova T."/>
            <person name="Cejkova D."/>
            <person name="Rychlik I."/>
        </authorList>
    </citation>
    <scope>NUCLEOTIDE SEQUENCE [LARGE SCALE GENOMIC DNA]</scope>
    <source>
        <strain evidence="5 6">An819</strain>
    </source>
</reference>
<proteinExistence type="predicted"/>
<dbReference type="PANTHER" id="PTHR30329">
    <property type="entry name" value="STATOR ELEMENT OF FLAGELLAR MOTOR COMPLEX"/>
    <property type="match status" value="1"/>
</dbReference>
<dbReference type="CDD" id="cd07185">
    <property type="entry name" value="OmpA_C-like"/>
    <property type="match status" value="1"/>
</dbReference>
<dbReference type="Gene3D" id="2.40.160.20">
    <property type="match status" value="1"/>
</dbReference>
<name>A0A938WQE9_9BACT</name>
<keyword evidence="3" id="KW-0732">Signal</keyword>
<feature type="region of interest" description="Disordered" evidence="2">
    <location>
        <begin position="228"/>
        <end position="260"/>
    </location>
</feature>
<dbReference type="InterPro" id="IPR006665">
    <property type="entry name" value="OmpA-like"/>
</dbReference>
<feature type="signal peptide" evidence="3">
    <location>
        <begin position="1"/>
        <end position="20"/>
    </location>
</feature>
<evidence type="ECO:0000313" key="5">
    <source>
        <dbReference type="EMBL" id="MBM6662208.1"/>
    </source>
</evidence>
<evidence type="ECO:0000256" key="1">
    <source>
        <dbReference type="PROSITE-ProRule" id="PRU00473"/>
    </source>
</evidence>
<dbReference type="Proteomes" id="UP000764045">
    <property type="component" value="Unassembled WGS sequence"/>
</dbReference>
<keyword evidence="1" id="KW-0472">Membrane</keyword>
<organism evidence="5 6">
    <name type="scientific">Marseilla massiliensis</name>
    <dbReference type="NCBI Taxonomy" id="1841864"/>
    <lineage>
        <taxon>Bacteria</taxon>
        <taxon>Pseudomonadati</taxon>
        <taxon>Bacteroidota</taxon>
        <taxon>Bacteroidia</taxon>
        <taxon>Bacteroidales</taxon>
        <taxon>Prevotellaceae</taxon>
        <taxon>Marseilla</taxon>
    </lineage>
</organism>
<dbReference type="Pfam" id="PF00691">
    <property type="entry name" value="OmpA"/>
    <property type="match status" value="1"/>
</dbReference>